<gene>
    <name evidence="2" type="ORF">GSLYS_00011468001</name>
</gene>
<dbReference type="AlphaFoldDB" id="A0AAV2HVK0"/>
<reference evidence="2 3" key="1">
    <citation type="submission" date="2024-04" db="EMBL/GenBank/DDBJ databases">
        <authorList>
            <consortium name="Genoscope - CEA"/>
            <person name="William W."/>
        </authorList>
    </citation>
    <scope>NUCLEOTIDE SEQUENCE [LARGE SCALE GENOMIC DNA]</scope>
</reference>
<dbReference type="Proteomes" id="UP001497497">
    <property type="component" value="Unassembled WGS sequence"/>
</dbReference>
<comment type="caution">
    <text evidence="2">The sequence shown here is derived from an EMBL/GenBank/DDBJ whole genome shotgun (WGS) entry which is preliminary data.</text>
</comment>
<protein>
    <submittedName>
        <fullName evidence="2">Uncharacterized protein</fullName>
    </submittedName>
</protein>
<name>A0AAV2HVK0_LYMST</name>
<accession>A0AAV2HVK0</accession>
<feature type="region of interest" description="Disordered" evidence="1">
    <location>
        <begin position="242"/>
        <end position="281"/>
    </location>
</feature>
<feature type="region of interest" description="Disordered" evidence="1">
    <location>
        <begin position="82"/>
        <end position="102"/>
    </location>
</feature>
<organism evidence="2 3">
    <name type="scientific">Lymnaea stagnalis</name>
    <name type="common">Great pond snail</name>
    <name type="synonym">Helix stagnalis</name>
    <dbReference type="NCBI Taxonomy" id="6523"/>
    <lineage>
        <taxon>Eukaryota</taxon>
        <taxon>Metazoa</taxon>
        <taxon>Spiralia</taxon>
        <taxon>Lophotrochozoa</taxon>
        <taxon>Mollusca</taxon>
        <taxon>Gastropoda</taxon>
        <taxon>Heterobranchia</taxon>
        <taxon>Euthyneura</taxon>
        <taxon>Panpulmonata</taxon>
        <taxon>Hygrophila</taxon>
        <taxon>Lymnaeoidea</taxon>
        <taxon>Lymnaeidae</taxon>
        <taxon>Lymnaea</taxon>
    </lineage>
</organism>
<sequence length="433" mass="48594">MKQMDKIDDIRQLRNDTDLRLLRTTPQHDSGLLLPRTTPQHDPGLLLPRTTLHESSQNGFRVNLLANSLRAKLKQQRLQALKAATRGPDGGGHSSATLNNTTDSTEFVLGEPGHVAISVEQMSRGTPTNNSRVTLSPIVSESLTRSRLNSSSIFSSGHSQHSMTPTIKTDKVKNIAVLNNKTDFAEQGDLSCDIKVVKREGIFQPINKYDTVRHPFKRVDSLIQRPSCDYDTYILAGDEQRRVNSERPNGKQLSVSWKPGKGEDGTRLKEADLSVADEKTRSNEDNLLPKVAPEDYAFRRPIFVPAQSKIPSVGVRWTVRTELQETEVKKYTPRKPMWSWLVMQEETRGETQQRHDVPGNFNQPSQSSADHLGSYLKTRVARDLHPVSTALDRLGITASKVKWTVPNTGPVDVQQTVMERLELIKRPGSLLYQ</sequence>
<feature type="compositionally biased region" description="Basic and acidic residues" evidence="1">
    <location>
        <begin position="260"/>
        <end position="281"/>
    </location>
</feature>
<evidence type="ECO:0000313" key="3">
    <source>
        <dbReference type="Proteomes" id="UP001497497"/>
    </source>
</evidence>
<proteinExistence type="predicted"/>
<dbReference type="EMBL" id="CAXITT010000267">
    <property type="protein sequence ID" value="CAL1537565.1"/>
    <property type="molecule type" value="Genomic_DNA"/>
</dbReference>
<keyword evidence="3" id="KW-1185">Reference proteome</keyword>
<evidence type="ECO:0000256" key="1">
    <source>
        <dbReference type="SAM" id="MobiDB-lite"/>
    </source>
</evidence>
<evidence type="ECO:0000313" key="2">
    <source>
        <dbReference type="EMBL" id="CAL1537565.1"/>
    </source>
</evidence>